<evidence type="ECO:0000313" key="7">
    <source>
        <dbReference type="Proteomes" id="UP000076825"/>
    </source>
</evidence>
<sequence length="294" mass="32299">MDTLRQARRVAICGDDFGMDAGIDHAILRLIQARRLSAASCMSSAPGFATRGAELLNSGADIGLHLNLTERLGLADTPRPALRRLLWRAYSRQLDLQWVNQEICRQLDRFEDVLGLAPDYIDGHQHVHQLPGVRQLLLAELQRRYAGRRPWLRLTSVAALDGLPWAAHIKAHAIASLGGHALAARARALNWPSNRGFLGVYGFEGGRRGYARMLHHWLVHARDGDLLMCHPALAGEIEHAAQRKAEYEVLADPDLGGWLAVNGLSVQRMSVILASAAWAAPGAVGARWRPATGR</sequence>
<dbReference type="GO" id="GO:0046872">
    <property type="term" value="F:metal ion binding"/>
    <property type="evidence" value="ECO:0007669"/>
    <property type="project" value="UniProtKB-KW"/>
</dbReference>
<dbReference type="STRING" id="123899.SAMEA3906487_00604"/>
<proteinExistence type="predicted"/>
<evidence type="ECO:0000256" key="3">
    <source>
        <dbReference type="ARBA" id="ARBA00022801"/>
    </source>
</evidence>
<dbReference type="GO" id="GO:0016787">
    <property type="term" value="F:hydrolase activity"/>
    <property type="evidence" value="ECO:0007669"/>
    <property type="project" value="UniProtKB-KW"/>
</dbReference>
<keyword evidence="7" id="KW-1185">Reference proteome</keyword>
<dbReference type="InterPro" id="IPR006879">
    <property type="entry name" value="YdjC-like"/>
</dbReference>
<dbReference type="InterPro" id="IPR011330">
    <property type="entry name" value="Glyco_hydro/deAcase_b/a-brl"/>
</dbReference>
<dbReference type="GO" id="GO:0019213">
    <property type="term" value="F:deacetylase activity"/>
    <property type="evidence" value="ECO:0007669"/>
    <property type="project" value="TreeGrafter"/>
</dbReference>
<dbReference type="Proteomes" id="UP000076825">
    <property type="component" value="Chromosome 1"/>
</dbReference>
<evidence type="ECO:0000313" key="6">
    <source>
        <dbReference type="EMBL" id="SAI67131.1"/>
    </source>
</evidence>
<dbReference type="AlphaFoldDB" id="A0A157SA16"/>
<dbReference type="SUPFAM" id="SSF88713">
    <property type="entry name" value="Glycoside hydrolase/deacetylase"/>
    <property type="match status" value="1"/>
</dbReference>
<dbReference type="KEGG" id="btrm:SAMEA390648700604"/>
<evidence type="ECO:0000256" key="5">
    <source>
        <dbReference type="ARBA" id="ARBA00023277"/>
    </source>
</evidence>
<dbReference type="GO" id="GO:0005975">
    <property type="term" value="P:carbohydrate metabolic process"/>
    <property type="evidence" value="ECO:0007669"/>
    <property type="project" value="InterPro"/>
</dbReference>
<dbReference type="PANTHER" id="PTHR31609">
    <property type="entry name" value="YDJC DEACETYLASE FAMILY MEMBER"/>
    <property type="match status" value="1"/>
</dbReference>
<evidence type="ECO:0000256" key="4">
    <source>
        <dbReference type="ARBA" id="ARBA00022842"/>
    </source>
</evidence>
<evidence type="ECO:0000256" key="1">
    <source>
        <dbReference type="ARBA" id="ARBA00001946"/>
    </source>
</evidence>
<evidence type="ECO:0000256" key="2">
    <source>
        <dbReference type="ARBA" id="ARBA00022723"/>
    </source>
</evidence>
<protein>
    <submittedName>
        <fullName evidence="6">Uncharacterized protein conserved in bacteria</fullName>
    </submittedName>
</protein>
<dbReference type="PATRIC" id="fig|123899.6.peg.580"/>
<keyword evidence="5" id="KW-0119">Carbohydrate metabolism</keyword>
<name>A0A157SA16_9BORD</name>
<comment type="cofactor">
    <cofactor evidence="1">
        <name>Mg(2+)</name>
        <dbReference type="ChEBI" id="CHEBI:18420"/>
    </cofactor>
</comment>
<organism evidence="6 7">
    <name type="scientific">Bordetella trematum</name>
    <dbReference type="NCBI Taxonomy" id="123899"/>
    <lineage>
        <taxon>Bacteria</taxon>
        <taxon>Pseudomonadati</taxon>
        <taxon>Pseudomonadota</taxon>
        <taxon>Betaproteobacteria</taxon>
        <taxon>Burkholderiales</taxon>
        <taxon>Alcaligenaceae</taxon>
        <taxon>Bordetella</taxon>
    </lineage>
</organism>
<dbReference type="PANTHER" id="PTHR31609:SF1">
    <property type="entry name" value="CARBOHYDRATE DEACETYLASE"/>
    <property type="match status" value="1"/>
</dbReference>
<dbReference type="OrthoDB" id="5295855at2"/>
<gene>
    <name evidence="6" type="ORF">SAMEA3906487_00604</name>
</gene>
<dbReference type="Gene3D" id="3.20.20.370">
    <property type="entry name" value="Glycoside hydrolase/deacetylase"/>
    <property type="match status" value="1"/>
</dbReference>
<accession>A0A157SA16</accession>
<keyword evidence="2" id="KW-0479">Metal-binding</keyword>
<keyword evidence="3" id="KW-0378">Hydrolase</keyword>
<dbReference type="CDD" id="cd10807">
    <property type="entry name" value="YdjC_like_3"/>
    <property type="match status" value="1"/>
</dbReference>
<keyword evidence="4" id="KW-0460">Magnesium</keyword>
<reference evidence="6 7" key="1">
    <citation type="submission" date="2016-04" db="EMBL/GenBank/DDBJ databases">
        <authorList>
            <consortium name="Pathogen Informatics"/>
        </authorList>
    </citation>
    <scope>NUCLEOTIDE SEQUENCE [LARGE SCALE GENOMIC DNA]</scope>
    <source>
        <strain evidence="6 7">H044680328</strain>
    </source>
</reference>
<dbReference type="EMBL" id="LT546645">
    <property type="protein sequence ID" value="SAI67131.1"/>
    <property type="molecule type" value="Genomic_DNA"/>
</dbReference>
<dbReference type="Pfam" id="PF04794">
    <property type="entry name" value="YdjC"/>
    <property type="match status" value="1"/>
</dbReference>
<dbReference type="eggNOG" id="COG3394">
    <property type="taxonomic scope" value="Bacteria"/>
</dbReference>